<sequence>MNTLNFFSKNKLLTFFFLGIFFVYIPVTILVSMGVIEALPFGWMFLSCTISLPFLLLIKNDIKGFTFGKPIVFFNFFLLIFILVLLFNYSLSNSKIIFEHLSNIIVLVTLYILASKINFSDNTFIKTSIFFFLLSSIFILYNRNFIVNFWDYINVSLNYQGIGMCYFILSLPIFMLEKKIYKILCFILCLSCLNIIGARTEMISFLFIVIIFEIFSRQKNIRVILLFLFSIIFLIFMIFGKDILNIIGLEKFSVLFNIEKDESWIKRNEFLNDGLKTIRENIIFGKYGSYKDGAYIHNILSSWVDLGFFGFLVLILSLVYVLIDSFKIIFKEKSTKFEILFLGFAIAIFIISVFSKQYTYPLIGFCIGLYSRLSSKRFKIVY</sequence>
<feature type="transmembrane region" description="Helical" evidence="1">
    <location>
        <begin position="335"/>
        <end position="354"/>
    </location>
</feature>
<keyword evidence="3" id="KW-1185">Reference proteome</keyword>
<feature type="transmembrane region" description="Helical" evidence="1">
    <location>
        <begin position="96"/>
        <end position="114"/>
    </location>
</feature>
<dbReference type="STRING" id="713588.SAMN05421789_101193"/>
<keyword evidence="1" id="KW-0472">Membrane</keyword>
<proteinExistence type="predicted"/>
<keyword evidence="2" id="KW-0436">Ligase</keyword>
<feature type="transmembrane region" description="Helical" evidence="1">
    <location>
        <begin position="70"/>
        <end position="90"/>
    </location>
</feature>
<dbReference type="EMBL" id="FTOI01000001">
    <property type="protein sequence ID" value="SIS45155.1"/>
    <property type="molecule type" value="Genomic_DNA"/>
</dbReference>
<keyword evidence="1" id="KW-1133">Transmembrane helix</keyword>
<protein>
    <submittedName>
        <fullName evidence="2">O-Antigen ligase</fullName>
    </submittedName>
</protein>
<evidence type="ECO:0000313" key="3">
    <source>
        <dbReference type="Proteomes" id="UP000185839"/>
    </source>
</evidence>
<dbReference type="Proteomes" id="UP000185839">
    <property type="component" value="Unassembled WGS sequence"/>
</dbReference>
<dbReference type="OrthoDB" id="7033387at2"/>
<feature type="transmembrane region" description="Helical" evidence="1">
    <location>
        <begin position="157"/>
        <end position="176"/>
    </location>
</feature>
<dbReference type="RefSeq" id="WP_076384450.1">
    <property type="nucleotide sequence ID" value="NZ_FTOI01000001.1"/>
</dbReference>
<name>A0A1N7J717_9FLAO</name>
<feature type="transmembrane region" description="Helical" evidence="1">
    <location>
        <begin position="12"/>
        <end position="35"/>
    </location>
</feature>
<dbReference type="AlphaFoldDB" id="A0A1N7J717"/>
<reference evidence="3" key="1">
    <citation type="submission" date="2017-01" db="EMBL/GenBank/DDBJ databases">
        <authorList>
            <person name="Varghese N."/>
            <person name="Submissions S."/>
        </authorList>
    </citation>
    <scope>NUCLEOTIDE SEQUENCE [LARGE SCALE GENOMIC DNA]</scope>
    <source>
        <strain evidence="3">DSM 23145</strain>
    </source>
</reference>
<evidence type="ECO:0000313" key="2">
    <source>
        <dbReference type="EMBL" id="SIS45155.1"/>
    </source>
</evidence>
<feature type="transmembrane region" description="Helical" evidence="1">
    <location>
        <begin position="221"/>
        <end position="239"/>
    </location>
</feature>
<gene>
    <name evidence="2" type="ORF">SAMN05421789_101193</name>
</gene>
<evidence type="ECO:0000256" key="1">
    <source>
        <dbReference type="SAM" id="Phobius"/>
    </source>
</evidence>
<accession>A0A1N7J717</accession>
<keyword evidence="1" id="KW-0812">Transmembrane</keyword>
<feature type="transmembrane region" description="Helical" evidence="1">
    <location>
        <begin position="303"/>
        <end position="323"/>
    </location>
</feature>
<feature type="transmembrane region" description="Helical" evidence="1">
    <location>
        <begin position="123"/>
        <end position="141"/>
    </location>
</feature>
<feature type="transmembrane region" description="Helical" evidence="1">
    <location>
        <begin position="183"/>
        <end position="215"/>
    </location>
</feature>
<organism evidence="2 3">
    <name type="scientific">Kaistella chaponensis</name>
    <dbReference type="NCBI Taxonomy" id="713588"/>
    <lineage>
        <taxon>Bacteria</taxon>
        <taxon>Pseudomonadati</taxon>
        <taxon>Bacteroidota</taxon>
        <taxon>Flavobacteriia</taxon>
        <taxon>Flavobacteriales</taxon>
        <taxon>Weeksellaceae</taxon>
        <taxon>Chryseobacterium group</taxon>
        <taxon>Kaistella</taxon>
    </lineage>
</organism>
<dbReference type="GO" id="GO:0016874">
    <property type="term" value="F:ligase activity"/>
    <property type="evidence" value="ECO:0007669"/>
    <property type="project" value="UniProtKB-KW"/>
</dbReference>
<feature type="transmembrane region" description="Helical" evidence="1">
    <location>
        <begin position="41"/>
        <end position="58"/>
    </location>
</feature>